<evidence type="ECO:0000256" key="1">
    <source>
        <dbReference type="ARBA" id="ARBA00001946"/>
    </source>
</evidence>
<evidence type="ECO:0000256" key="11">
    <source>
        <dbReference type="ARBA" id="ARBA00038905"/>
    </source>
</evidence>
<dbReference type="EC" id="3.6.1.55" evidence="11"/>
<evidence type="ECO:0000256" key="9">
    <source>
        <dbReference type="ARBA" id="ARBA00023204"/>
    </source>
</evidence>
<comment type="caution">
    <text evidence="14">The sequence shown here is derived from an EMBL/GenBank/DDBJ whole genome shotgun (WGS) entry which is preliminary data.</text>
</comment>
<keyword evidence="7 12" id="KW-0378">Hydrolase</keyword>
<evidence type="ECO:0000256" key="8">
    <source>
        <dbReference type="ARBA" id="ARBA00022842"/>
    </source>
</evidence>
<comment type="similarity">
    <text evidence="2 12">Belongs to the Nudix hydrolase family.</text>
</comment>
<dbReference type="PANTHER" id="PTHR47707">
    <property type="entry name" value="8-OXO-DGTP DIPHOSPHATASE"/>
    <property type="match status" value="1"/>
</dbReference>
<dbReference type="GO" id="GO:0044716">
    <property type="term" value="F:8-oxo-GDP phosphatase activity"/>
    <property type="evidence" value="ECO:0007669"/>
    <property type="project" value="TreeGrafter"/>
</dbReference>
<dbReference type="GO" id="GO:0006260">
    <property type="term" value="P:DNA replication"/>
    <property type="evidence" value="ECO:0007669"/>
    <property type="project" value="UniProtKB-KW"/>
</dbReference>
<evidence type="ECO:0000256" key="10">
    <source>
        <dbReference type="ARBA" id="ARBA00035861"/>
    </source>
</evidence>
<dbReference type="InterPro" id="IPR020476">
    <property type="entry name" value="Nudix_hydrolase"/>
</dbReference>
<comment type="catalytic activity">
    <reaction evidence="10">
        <text>8-oxo-dGTP + H2O = 8-oxo-dGMP + diphosphate + H(+)</text>
        <dbReference type="Rhea" id="RHEA:31575"/>
        <dbReference type="ChEBI" id="CHEBI:15377"/>
        <dbReference type="ChEBI" id="CHEBI:15378"/>
        <dbReference type="ChEBI" id="CHEBI:33019"/>
        <dbReference type="ChEBI" id="CHEBI:63224"/>
        <dbReference type="ChEBI" id="CHEBI:77896"/>
        <dbReference type="EC" id="3.6.1.55"/>
    </reaction>
</comment>
<dbReference type="PRINTS" id="PR00502">
    <property type="entry name" value="NUDIXFAMILY"/>
</dbReference>
<keyword evidence="8" id="KW-0460">Magnesium</keyword>
<dbReference type="InterPro" id="IPR000086">
    <property type="entry name" value="NUDIX_hydrolase_dom"/>
</dbReference>
<evidence type="ECO:0000259" key="13">
    <source>
        <dbReference type="PROSITE" id="PS51462"/>
    </source>
</evidence>
<dbReference type="InterPro" id="IPR047127">
    <property type="entry name" value="MutT-like"/>
</dbReference>
<dbReference type="AlphaFoldDB" id="A0A3D9UZF8"/>
<dbReference type="GO" id="GO:0006281">
    <property type="term" value="P:DNA repair"/>
    <property type="evidence" value="ECO:0007669"/>
    <property type="project" value="UniProtKB-KW"/>
</dbReference>
<dbReference type="InterPro" id="IPR020084">
    <property type="entry name" value="NUDIX_hydrolase_CS"/>
</dbReference>
<dbReference type="SUPFAM" id="SSF55811">
    <property type="entry name" value="Nudix"/>
    <property type="match status" value="1"/>
</dbReference>
<keyword evidence="5" id="KW-0479">Metal-binding</keyword>
<dbReference type="GO" id="GO:0046872">
    <property type="term" value="F:metal ion binding"/>
    <property type="evidence" value="ECO:0007669"/>
    <property type="project" value="UniProtKB-KW"/>
</dbReference>
<reference evidence="14 15" key="1">
    <citation type="submission" date="2018-08" db="EMBL/GenBank/DDBJ databases">
        <title>Sequencing the genomes of 1000 actinobacteria strains.</title>
        <authorList>
            <person name="Klenk H.-P."/>
        </authorList>
    </citation>
    <scope>NUCLEOTIDE SEQUENCE [LARGE SCALE GENOMIC DNA]</scope>
    <source>
        <strain evidence="14 15">DSM 22967</strain>
    </source>
</reference>
<dbReference type="OrthoDB" id="9804442at2"/>
<sequence>MTRRLVVGAAIVDDPAAPTRMLAARRSAPAHLAGGWELPGGKVDPGEDLETALHRELDEELGVDVTLGDAVPGPEDGGWPLGENYLMFVFLAVITSGVPAPLEDHDELRWLPLDDLFDVGWLRDDLPIVHLLHSRWSRAGS</sequence>
<keyword evidence="15" id="KW-1185">Reference proteome</keyword>
<evidence type="ECO:0000256" key="7">
    <source>
        <dbReference type="ARBA" id="ARBA00022801"/>
    </source>
</evidence>
<evidence type="ECO:0000256" key="4">
    <source>
        <dbReference type="ARBA" id="ARBA00022705"/>
    </source>
</evidence>
<evidence type="ECO:0000256" key="5">
    <source>
        <dbReference type="ARBA" id="ARBA00022723"/>
    </source>
</evidence>
<dbReference type="GO" id="GO:0035539">
    <property type="term" value="F:8-oxo-7,8-dihydrodeoxyguanosine triphosphate pyrophosphatase activity"/>
    <property type="evidence" value="ECO:0007669"/>
    <property type="project" value="UniProtKB-EC"/>
</dbReference>
<keyword evidence="9" id="KW-0234">DNA repair</keyword>
<dbReference type="PROSITE" id="PS51462">
    <property type="entry name" value="NUDIX"/>
    <property type="match status" value="1"/>
</dbReference>
<dbReference type="GO" id="GO:0044715">
    <property type="term" value="F:8-oxo-dGDP phosphatase activity"/>
    <property type="evidence" value="ECO:0007669"/>
    <property type="project" value="TreeGrafter"/>
</dbReference>
<accession>A0A3D9UZF8</accession>
<dbReference type="InterPro" id="IPR015797">
    <property type="entry name" value="NUDIX_hydrolase-like_dom_sf"/>
</dbReference>
<dbReference type="EMBL" id="QTUA01000001">
    <property type="protein sequence ID" value="REF31995.1"/>
    <property type="molecule type" value="Genomic_DNA"/>
</dbReference>
<dbReference type="Gene3D" id="3.90.79.10">
    <property type="entry name" value="Nucleoside Triphosphate Pyrophosphohydrolase"/>
    <property type="match status" value="1"/>
</dbReference>
<gene>
    <name evidence="14" type="ORF">DFJ65_3086</name>
</gene>
<dbReference type="PANTHER" id="PTHR47707:SF1">
    <property type="entry name" value="NUDIX HYDROLASE FAMILY PROTEIN"/>
    <property type="match status" value="1"/>
</dbReference>
<evidence type="ECO:0000256" key="3">
    <source>
        <dbReference type="ARBA" id="ARBA00022457"/>
    </source>
</evidence>
<feature type="domain" description="Nudix hydrolase" evidence="13">
    <location>
        <begin position="2"/>
        <end position="139"/>
    </location>
</feature>
<dbReference type="GO" id="GO:0008413">
    <property type="term" value="F:8-oxo-7,8-dihydroguanosine triphosphate pyrophosphatase activity"/>
    <property type="evidence" value="ECO:0007669"/>
    <property type="project" value="TreeGrafter"/>
</dbReference>
<dbReference type="Pfam" id="PF00293">
    <property type="entry name" value="NUDIX"/>
    <property type="match status" value="1"/>
</dbReference>
<proteinExistence type="inferred from homology"/>
<evidence type="ECO:0000313" key="14">
    <source>
        <dbReference type="EMBL" id="REF31995.1"/>
    </source>
</evidence>
<keyword evidence="4" id="KW-0235">DNA replication</keyword>
<protein>
    <recommendedName>
        <fullName evidence="11">8-oxo-dGTP diphosphatase</fullName>
        <ecNumber evidence="11">3.6.1.55</ecNumber>
    </recommendedName>
</protein>
<dbReference type="PROSITE" id="PS00893">
    <property type="entry name" value="NUDIX_BOX"/>
    <property type="match status" value="1"/>
</dbReference>
<keyword evidence="3" id="KW-0515">Mutator protein</keyword>
<dbReference type="CDD" id="cd03425">
    <property type="entry name" value="NUDIX_MutT_NudA_like"/>
    <property type="match status" value="1"/>
</dbReference>
<evidence type="ECO:0000256" key="6">
    <source>
        <dbReference type="ARBA" id="ARBA00022763"/>
    </source>
</evidence>
<keyword evidence="6" id="KW-0227">DNA damage</keyword>
<evidence type="ECO:0000256" key="2">
    <source>
        <dbReference type="ARBA" id="ARBA00005582"/>
    </source>
</evidence>
<dbReference type="RefSeq" id="WP_115923757.1">
    <property type="nucleotide sequence ID" value="NZ_QTUA01000001.1"/>
</dbReference>
<evidence type="ECO:0000256" key="12">
    <source>
        <dbReference type="RuleBase" id="RU003476"/>
    </source>
</evidence>
<evidence type="ECO:0000313" key="15">
    <source>
        <dbReference type="Proteomes" id="UP000256253"/>
    </source>
</evidence>
<name>A0A3D9UZF8_9MICO</name>
<organism evidence="14 15">
    <name type="scientific">Calidifontibacter indicus</name>
    <dbReference type="NCBI Taxonomy" id="419650"/>
    <lineage>
        <taxon>Bacteria</taxon>
        <taxon>Bacillati</taxon>
        <taxon>Actinomycetota</taxon>
        <taxon>Actinomycetes</taxon>
        <taxon>Micrococcales</taxon>
        <taxon>Dermacoccaceae</taxon>
        <taxon>Calidifontibacter</taxon>
    </lineage>
</organism>
<comment type="cofactor">
    <cofactor evidence="1">
        <name>Mg(2+)</name>
        <dbReference type="ChEBI" id="CHEBI:18420"/>
    </cofactor>
</comment>
<dbReference type="Proteomes" id="UP000256253">
    <property type="component" value="Unassembled WGS sequence"/>
</dbReference>